<evidence type="ECO:0000256" key="10">
    <source>
        <dbReference type="SAM" id="MobiDB-lite"/>
    </source>
</evidence>
<feature type="domain" description="K Homology" evidence="11">
    <location>
        <begin position="177"/>
        <end position="223"/>
    </location>
</feature>
<keyword evidence="6" id="KW-0271">Exosome</keyword>
<dbReference type="GO" id="GO:0005730">
    <property type="term" value="C:nucleolus"/>
    <property type="evidence" value="ECO:0007669"/>
    <property type="project" value="UniProtKB-SubCell"/>
</dbReference>
<dbReference type="Pfam" id="PF21262">
    <property type="entry name" value="RRP40_S1"/>
    <property type="match status" value="1"/>
</dbReference>
<dbReference type="InterPro" id="IPR012340">
    <property type="entry name" value="NA-bd_OB-fold"/>
</dbReference>
<dbReference type="GO" id="GO:0010468">
    <property type="term" value="P:regulation of gene expression"/>
    <property type="evidence" value="ECO:0007669"/>
    <property type="project" value="UniProtKB-ARBA"/>
</dbReference>
<feature type="region of interest" description="Disordered" evidence="10">
    <location>
        <begin position="1"/>
        <end position="31"/>
    </location>
</feature>
<dbReference type="SUPFAM" id="SSF110324">
    <property type="entry name" value="Ribosomal L27 protein-like"/>
    <property type="match status" value="1"/>
</dbReference>
<sequence length="254" mass="27905">MPSSEVSTDQIEKREGKETKKGRKEKRTHTGNKLVGQVVIPGDVVASVETKQLTVGPGLRQCGELIVAEKAGILRGSKTMYYIDSSQRRYLPVKDDRVIGAVLNNGRDAFQVDIRSAQLASLPYLSFEGVTKKNRPDFKTGDLVYTRVLVANKDMEPELSCVNGQEKADGMGILTGGFSFQTSLGLCHRLLRPKCTLVTALGEHFPYEMTVGLNGIVWVKAETLEQTIIAANATINSEFLNEAEIKAMVKKLCQ</sequence>
<dbReference type="CDD" id="cd22526">
    <property type="entry name" value="KH-I_Rrp40"/>
    <property type="match status" value="1"/>
</dbReference>
<dbReference type="PANTHER" id="PTHR21321:SF1">
    <property type="entry name" value="EXOSOME COMPLEX COMPONENT RRP40"/>
    <property type="match status" value="1"/>
</dbReference>
<evidence type="ECO:0000256" key="8">
    <source>
        <dbReference type="ARBA" id="ARBA00023242"/>
    </source>
</evidence>
<evidence type="ECO:0000256" key="1">
    <source>
        <dbReference type="ARBA" id="ARBA00004496"/>
    </source>
</evidence>
<dbReference type="GO" id="GO:0034475">
    <property type="term" value="P:U4 snRNA 3'-end processing"/>
    <property type="evidence" value="ECO:0007669"/>
    <property type="project" value="TreeGrafter"/>
</dbReference>
<dbReference type="InterPro" id="IPR049469">
    <property type="entry name" value="RRP40_KH-I"/>
</dbReference>
<dbReference type="GO" id="GO:0000177">
    <property type="term" value="C:cytoplasmic exosome (RNase complex)"/>
    <property type="evidence" value="ECO:0007669"/>
    <property type="project" value="TreeGrafter"/>
</dbReference>
<dbReference type="GO" id="GO:0000176">
    <property type="term" value="C:nuclear exosome (RNase complex)"/>
    <property type="evidence" value="ECO:0007669"/>
    <property type="project" value="TreeGrafter"/>
</dbReference>
<evidence type="ECO:0000256" key="9">
    <source>
        <dbReference type="ARBA" id="ARBA00030615"/>
    </source>
</evidence>
<keyword evidence="7" id="KW-0694">RNA-binding</keyword>
<evidence type="ECO:0000256" key="3">
    <source>
        <dbReference type="ARBA" id="ARBA00007841"/>
    </source>
</evidence>
<dbReference type="GO" id="GO:0000467">
    <property type="term" value="P:exonucleolytic trimming to generate mature 3'-end of 5.8S rRNA from tricistronic rRNA transcript (SSU-rRNA, 5.8S rRNA, LSU-rRNA)"/>
    <property type="evidence" value="ECO:0007669"/>
    <property type="project" value="TreeGrafter"/>
</dbReference>
<dbReference type="GO" id="GO:0071034">
    <property type="term" value="P:CUT catabolic process"/>
    <property type="evidence" value="ECO:0007669"/>
    <property type="project" value="TreeGrafter"/>
</dbReference>
<dbReference type="Gene3D" id="2.40.50.100">
    <property type="match status" value="1"/>
</dbReference>
<evidence type="ECO:0000313" key="13">
    <source>
        <dbReference type="Proteomes" id="UP000054560"/>
    </source>
</evidence>
<reference evidence="12 13" key="1">
    <citation type="submission" date="2011-02" db="EMBL/GenBank/DDBJ databases">
        <title>The Genome Sequence of Sphaeroforma arctica JP610.</title>
        <authorList>
            <consortium name="The Broad Institute Genome Sequencing Platform"/>
            <person name="Russ C."/>
            <person name="Cuomo C."/>
            <person name="Young S.K."/>
            <person name="Zeng Q."/>
            <person name="Gargeya S."/>
            <person name="Alvarado L."/>
            <person name="Berlin A."/>
            <person name="Chapman S.B."/>
            <person name="Chen Z."/>
            <person name="Freedman E."/>
            <person name="Gellesch M."/>
            <person name="Goldberg J."/>
            <person name="Griggs A."/>
            <person name="Gujja S."/>
            <person name="Heilman E."/>
            <person name="Heiman D."/>
            <person name="Howarth C."/>
            <person name="Mehta T."/>
            <person name="Neiman D."/>
            <person name="Pearson M."/>
            <person name="Roberts A."/>
            <person name="Saif S."/>
            <person name="Shea T."/>
            <person name="Shenoy N."/>
            <person name="Sisk P."/>
            <person name="Stolte C."/>
            <person name="Sykes S."/>
            <person name="White J."/>
            <person name="Yandava C."/>
            <person name="Burger G."/>
            <person name="Gray M.W."/>
            <person name="Holland P.W.H."/>
            <person name="King N."/>
            <person name="Lang F.B.F."/>
            <person name="Roger A.J."/>
            <person name="Ruiz-Trillo I."/>
            <person name="Haas B."/>
            <person name="Nusbaum C."/>
            <person name="Birren B."/>
        </authorList>
    </citation>
    <scope>NUCLEOTIDE SEQUENCE [LARGE SCALE GENOMIC DNA]</scope>
    <source>
        <strain evidence="12 13">JP610</strain>
    </source>
</reference>
<dbReference type="AlphaFoldDB" id="A0A0L0G0V2"/>
<dbReference type="Proteomes" id="UP000054560">
    <property type="component" value="Unassembled WGS sequence"/>
</dbReference>
<keyword evidence="4" id="KW-0963">Cytoplasm</keyword>
<comment type="similarity">
    <text evidence="3">Belongs to the RRP40 family.</text>
</comment>
<dbReference type="InterPro" id="IPR004088">
    <property type="entry name" value="KH_dom_type_1"/>
</dbReference>
<dbReference type="OrthoDB" id="340500at2759"/>
<proteinExistence type="inferred from homology"/>
<evidence type="ECO:0000256" key="2">
    <source>
        <dbReference type="ARBA" id="ARBA00004604"/>
    </source>
</evidence>
<dbReference type="GO" id="GO:0003723">
    <property type="term" value="F:RNA binding"/>
    <property type="evidence" value="ECO:0007669"/>
    <property type="project" value="UniProtKB-KW"/>
</dbReference>
<comment type="subcellular location">
    <subcellularLocation>
        <location evidence="1">Cytoplasm</location>
    </subcellularLocation>
    <subcellularLocation>
        <location evidence="2">Nucleus</location>
        <location evidence="2">Nucleolus</location>
    </subcellularLocation>
</comment>
<keyword evidence="13" id="KW-1185">Reference proteome</keyword>
<dbReference type="SUPFAM" id="SSF50249">
    <property type="entry name" value="Nucleic acid-binding proteins"/>
    <property type="match status" value="1"/>
</dbReference>
<keyword evidence="5" id="KW-0698">rRNA processing</keyword>
<dbReference type="InterPro" id="IPR037319">
    <property type="entry name" value="Rrp40_S1"/>
</dbReference>
<dbReference type="RefSeq" id="XP_014156644.1">
    <property type="nucleotide sequence ID" value="XM_014301169.1"/>
</dbReference>
<gene>
    <name evidence="12" type="ORF">SARC_04983</name>
</gene>
<dbReference type="Pfam" id="PF15985">
    <property type="entry name" value="KH_6"/>
    <property type="match status" value="1"/>
</dbReference>
<dbReference type="InterPro" id="IPR036612">
    <property type="entry name" value="KH_dom_type_1_sf"/>
</dbReference>
<dbReference type="Gene3D" id="3.30.1370.10">
    <property type="entry name" value="K Homology domain, type 1"/>
    <property type="match status" value="1"/>
</dbReference>
<evidence type="ECO:0000313" key="12">
    <source>
        <dbReference type="EMBL" id="KNC82742.1"/>
    </source>
</evidence>
<accession>A0A0L0G0V2</accession>
<dbReference type="SUPFAM" id="SSF54791">
    <property type="entry name" value="Eukaryotic type KH-domain (KH-domain type I)"/>
    <property type="match status" value="1"/>
</dbReference>
<dbReference type="GO" id="GO:0071051">
    <property type="term" value="P:poly(A)-dependent snoRNA 3'-end processing"/>
    <property type="evidence" value="ECO:0007669"/>
    <property type="project" value="TreeGrafter"/>
</dbReference>
<dbReference type="Gene3D" id="2.40.50.140">
    <property type="entry name" value="Nucleic acid-binding proteins"/>
    <property type="match status" value="1"/>
</dbReference>
<evidence type="ECO:0000256" key="4">
    <source>
        <dbReference type="ARBA" id="ARBA00022490"/>
    </source>
</evidence>
<dbReference type="GO" id="GO:0071038">
    <property type="term" value="P:TRAMP-dependent tRNA surveillance pathway"/>
    <property type="evidence" value="ECO:0007669"/>
    <property type="project" value="TreeGrafter"/>
</dbReference>
<evidence type="ECO:0000256" key="6">
    <source>
        <dbReference type="ARBA" id="ARBA00022835"/>
    </source>
</evidence>
<keyword evidence="8" id="KW-0539">Nucleus</keyword>
<feature type="compositionally biased region" description="Basic and acidic residues" evidence="10">
    <location>
        <begin position="10"/>
        <end position="19"/>
    </location>
</feature>
<dbReference type="GO" id="GO:0071035">
    <property type="term" value="P:nuclear polyadenylation-dependent rRNA catabolic process"/>
    <property type="evidence" value="ECO:0007669"/>
    <property type="project" value="TreeGrafter"/>
</dbReference>
<dbReference type="STRING" id="667725.A0A0L0G0V2"/>
<name>A0A0L0G0V2_9EUKA</name>
<dbReference type="GeneID" id="25905487"/>
<dbReference type="CDD" id="cd05790">
    <property type="entry name" value="S1_Rrp40"/>
    <property type="match status" value="1"/>
</dbReference>
<evidence type="ECO:0000256" key="7">
    <source>
        <dbReference type="ARBA" id="ARBA00022884"/>
    </source>
</evidence>
<organism evidence="12 13">
    <name type="scientific">Sphaeroforma arctica JP610</name>
    <dbReference type="NCBI Taxonomy" id="667725"/>
    <lineage>
        <taxon>Eukaryota</taxon>
        <taxon>Ichthyosporea</taxon>
        <taxon>Ichthyophonida</taxon>
        <taxon>Sphaeroforma</taxon>
    </lineage>
</organism>
<dbReference type="FunFam" id="3.30.1370.10:FF:000038">
    <property type="entry name" value="exosome complex component RRP40"/>
    <property type="match status" value="1"/>
</dbReference>
<protein>
    <recommendedName>
        <fullName evidence="9">Ribosomal RNA-processing protein 40</fullName>
    </recommendedName>
</protein>
<dbReference type="eggNOG" id="KOG1004">
    <property type="taxonomic scope" value="Eukaryota"/>
</dbReference>
<dbReference type="EMBL" id="KQ241897">
    <property type="protein sequence ID" value="KNC82742.1"/>
    <property type="molecule type" value="Genomic_DNA"/>
</dbReference>
<feature type="compositionally biased region" description="Basic residues" evidence="10">
    <location>
        <begin position="20"/>
        <end position="30"/>
    </location>
</feature>
<dbReference type="FunFam" id="2.40.50.140:FF:000112">
    <property type="entry name" value="Exosome complex component RRP40"/>
    <property type="match status" value="1"/>
</dbReference>
<dbReference type="InterPro" id="IPR026699">
    <property type="entry name" value="Exosome_RNA_bind1/RRP40/RRP4"/>
</dbReference>
<evidence type="ECO:0000259" key="11">
    <source>
        <dbReference type="Pfam" id="PF15985"/>
    </source>
</evidence>
<dbReference type="PANTHER" id="PTHR21321">
    <property type="entry name" value="PNAS-3 RELATED"/>
    <property type="match status" value="1"/>
</dbReference>
<evidence type="ECO:0000256" key="5">
    <source>
        <dbReference type="ARBA" id="ARBA00022552"/>
    </source>
</evidence>